<dbReference type="PROSITE" id="PS51717">
    <property type="entry name" value="G_VLIG"/>
    <property type="match status" value="1"/>
</dbReference>
<proteinExistence type="predicted"/>
<dbReference type="PANTHER" id="PTHR22796">
    <property type="entry name" value="URG4-RELATED"/>
    <property type="match status" value="1"/>
</dbReference>
<evidence type="ECO:0000313" key="2">
    <source>
        <dbReference type="EMBL" id="CAG8857102.1"/>
    </source>
</evidence>
<dbReference type="InterPro" id="IPR030383">
    <property type="entry name" value="G_VLIG_dom"/>
</dbReference>
<dbReference type="Pfam" id="PF25683">
    <property type="entry name" value="URGCP_GTPase"/>
    <property type="match status" value="1"/>
</dbReference>
<feature type="domain" description="VLIG-type G" evidence="1">
    <location>
        <begin position="88"/>
        <end position="161"/>
    </location>
</feature>
<accession>A0ABN7XP39</accession>
<reference evidence="2 3" key="1">
    <citation type="submission" date="2021-06" db="EMBL/GenBank/DDBJ databases">
        <authorList>
            <person name="Kallberg Y."/>
            <person name="Tangrot J."/>
            <person name="Rosling A."/>
        </authorList>
    </citation>
    <scope>NUCLEOTIDE SEQUENCE [LARGE SCALE GENOMIC DNA]</scope>
    <source>
        <strain evidence="2 3">120-4 pot B 10/14</strain>
    </source>
</reference>
<dbReference type="Gene3D" id="3.40.50.300">
    <property type="entry name" value="P-loop containing nucleotide triphosphate hydrolases"/>
    <property type="match status" value="1"/>
</dbReference>
<dbReference type="EMBL" id="CAJVQB010167243">
    <property type="protein sequence ID" value="CAG8857102.1"/>
    <property type="molecule type" value="Genomic_DNA"/>
</dbReference>
<dbReference type="InterPro" id="IPR027417">
    <property type="entry name" value="P-loop_NTPase"/>
</dbReference>
<comment type="caution">
    <text evidence="2">The sequence shown here is derived from an EMBL/GenBank/DDBJ whole genome shotgun (WGS) entry which is preliminary data.</text>
</comment>
<dbReference type="PANTHER" id="PTHR22796:SF1">
    <property type="entry name" value="VWFA DOMAIN-CONTAINING PROTEIN"/>
    <property type="match status" value="1"/>
</dbReference>
<evidence type="ECO:0000313" key="3">
    <source>
        <dbReference type="Proteomes" id="UP000789901"/>
    </source>
</evidence>
<gene>
    <name evidence="2" type="ORF">GMARGA_LOCUS45923</name>
</gene>
<dbReference type="SUPFAM" id="SSF52540">
    <property type="entry name" value="P-loop containing nucleoside triphosphate hydrolases"/>
    <property type="match status" value="1"/>
</dbReference>
<keyword evidence="3" id="KW-1185">Reference proteome</keyword>
<feature type="non-terminal residue" evidence="2">
    <location>
        <position position="161"/>
    </location>
</feature>
<dbReference type="Proteomes" id="UP000789901">
    <property type="component" value="Unassembled WGS sequence"/>
</dbReference>
<evidence type="ECO:0000259" key="1">
    <source>
        <dbReference type="PROSITE" id="PS51717"/>
    </source>
</evidence>
<organism evidence="2 3">
    <name type="scientific">Gigaspora margarita</name>
    <dbReference type="NCBI Taxonomy" id="4874"/>
    <lineage>
        <taxon>Eukaryota</taxon>
        <taxon>Fungi</taxon>
        <taxon>Fungi incertae sedis</taxon>
        <taxon>Mucoromycota</taxon>
        <taxon>Glomeromycotina</taxon>
        <taxon>Glomeromycetes</taxon>
        <taxon>Diversisporales</taxon>
        <taxon>Gigasporaceae</taxon>
        <taxon>Gigaspora</taxon>
    </lineage>
</organism>
<sequence length="161" mass="18186">VDNTSLGIEHFFRELRYIYKIFISDYDKDSKIILDHVPIKENILKLPEYCAELLTNGYTIELLDSDSTAISEDWFLAICNCIDKKFPNLRVFVISIIGLQSSGKSTLLNALFASKFSVSAGRCTRGCFVTLLFLKKDLSDQLDIDAFILIDTEGFAAPEKI</sequence>
<protein>
    <submittedName>
        <fullName evidence="2">7004_t:CDS:1</fullName>
    </submittedName>
</protein>
<name>A0ABN7XP39_GIGMA</name>
<feature type="non-terminal residue" evidence="2">
    <location>
        <position position="1"/>
    </location>
</feature>